<evidence type="ECO:0000313" key="3">
    <source>
        <dbReference type="EMBL" id="GIG98204.1"/>
    </source>
</evidence>
<protein>
    <recommendedName>
        <fullName evidence="2">Low molecular weight protein antigen 6 PH domain-containing protein</fullName>
    </recommendedName>
</protein>
<sequence>MQSEPDTSPRRWRVETALPVCKLGAAVLFAALGAVFADGDPVRLGAGLLVGAVLLGWGVRDLVAPVRLAVDPEGVTVIRGFAGRRHIPWSEIERITVDTRPRLGLATETLEIDRGTSLHLFSRYDLGVAPREVAEVLHAVRAAGPTGGGPAH</sequence>
<evidence type="ECO:0000256" key="1">
    <source>
        <dbReference type="SAM" id="Phobius"/>
    </source>
</evidence>
<dbReference type="EMBL" id="BONX01000032">
    <property type="protein sequence ID" value="GIG98204.1"/>
    <property type="molecule type" value="Genomic_DNA"/>
</dbReference>
<proteinExistence type="predicted"/>
<dbReference type="InterPro" id="IPR019692">
    <property type="entry name" value="CFP-6_PH"/>
</dbReference>
<dbReference type="Proteomes" id="UP000621500">
    <property type="component" value="Unassembled WGS sequence"/>
</dbReference>
<comment type="caution">
    <text evidence="3">The sequence shown here is derived from an EMBL/GenBank/DDBJ whole genome shotgun (WGS) entry which is preliminary data.</text>
</comment>
<keyword evidence="1" id="KW-0812">Transmembrane</keyword>
<dbReference type="RefSeq" id="WP_203859659.1">
    <property type="nucleotide sequence ID" value="NZ_BAAAZQ010000010.1"/>
</dbReference>
<accession>A0ABQ4EU60</accession>
<gene>
    <name evidence="3" type="ORF">Pma05_47770</name>
</gene>
<feature type="transmembrane region" description="Helical" evidence="1">
    <location>
        <begin position="12"/>
        <end position="36"/>
    </location>
</feature>
<evidence type="ECO:0000313" key="4">
    <source>
        <dbReference type="Proteomes" id="UP000621500"/>
    </source>
</evidence>
<keyword evidence="1" id="KW-0472">Membrane</keyword>
<feature type="domain" description="Low molecular weight protein antigen 6 PH" evidence="2">
    <location>
        <begin position="66"/>
        <end position="142"/>
    </location>
</feature>
<keyword evidence="4" id="KW-1185">Reference proteome</keyword>
<feature type="transmembrane region" description="Helical" evidence="1">
    <location>
        <begin position="42"/>
        <end position="59"/>
    </location>
</feature>
<reference evidence="3 4" key="1">
    <citation type="submission" date="2021-01" db="EMBL/GenBank/DDBJ databases">
        <title>Whole genome shotgun sequence of Plantactinospora mayteni NBRC 109088.</title>
        <authorList>
            <person name="Komaki H."/>
            <person name="Tamura T."/>
        </authorList>
    </citation>
    <scope>NUCLEOTIDE SEQUENCE [LARGE SCALE GENOMIC DNA]</scope>
    <source>
        <strain evidence="3 4">NBRC 109088</strain>
    </source>
</reference>
<dbReference type="Pfam" id="PF10756">
    <property type="entry name" value="bPH_6"/>
    <property type="match status" value="1"/>
</dbReference>
<evidence type="ECO:0000259" key="2">
    <source>
        <dbReference type="Pfam" id="PF10756"/>
    </source>
</evidence>
<name>A0ABQ4EU60_9ACTN</name>
<keyword evidence="1" id="KW-1133">Transmembrane helix</keyword>
<organism evidence="3 4">
    <name type="scientific">Plantactinospora mayteni</name>
    <dbReference type="NCBI Taxonomy" id="566021"/>
    <lineage>
        <taxon>Bacteria</taxon>
        <taxon>Bacillati</taxon>
        <taxon>Actinomycetota</taxon>
        <taxon>Actinomycetes</taxon>
        <taxon>Micromonosporales</taxon>
        <taxon>Micromonosporaceae</taxon>
        <taxon>Plantactinospora</taxon>
    </lineage>
</organism>